<reference evidence="2" key="1">
    <citation type="submission" date="2017-09" db="EMBL/GenBank/DDBJ databases">
        <title>Depth-based differentiation of microbial function through sediment-hosted aquifers and enrichment of novel symbionts in the deep terrestrial subsurface.</title>
        <authorList>
            <person name="Probst A.J."/>
            <person name="Ladd B."/>
            <person name="Jarett J.K."/>
            <person name="Geller-Mcgrath D.E."/>
            <person name="Sieber C.M.K."/>
            <person name="Emerson J.B."/>
            <person name="Anantharaman K."/>
            <person name="Thomas B.C."/>
            <person name="Malmstrom R."/>
            <person name="Stieglmeier M."/>
            <person name="Klingl A."/>
            <person name="Woyke T."/>
            <person name="Ryan C.M."/>
            <person name="Banfield J.F."/>
        </authorList>
    </citation>
    <scope>NUCLEOTIDE SEQUENCE [LARGE SCALE GENOMIC DNA]</scope>
</reference>
<feature type="non-terminal residue" evidence="1">
    <location>
        <position position="32"/>
    </location>
</feature>
<dbReference type="Proteomes" id="UP000230767">
    <property type="component" value="Unassembled WGS sequence"/>
</dbReference>
<name>A0A2M7R6S9_9BACT</name>
<accession>A0A2M7R6S9</accession>
<organism evidence="1 2">
    <name type="scientific">Candidatus Nealsonbacteria bacterium CG_4_10_14_0_8_um_filter_37_14</name>
    <dbReference type="NCBI Taxonomy" id="1974684"/>
    <lineage>
        <taxon>Bacteria</taxon>
        <taxon>Candidatus Nealsoniibacteriota</taxon>
    </lineage>
</organism>
<comment type="caution">
    <text evidence="1">The sequence shown here is derived from an EMBL/GenBank/DDBJ whole genome shotgun (WGS) entry which is preliminary data.</text>
</comment>
<evidence type="ECO:0000313" key="2">
    <source>
        <dbReference type="Proteomes" id="UP000230767"/>
    </source>
</evidence>
<dbReference type="EMBL" id="PFLW01000031">
    <property type="protein sequence ID" value="PIY89358.1"/>
    <property type="molecule type" value="Genomic_DNA"/>
</dbReference>
<dbReference type="AlphaFoldDB" id="A0A2M7R6S9"/>
<protein>
    <submittedName>
        <fullName evidence="1">YraN family protein</fullName>
    </submittedName>
</protein>
<evidence type="ECO:0000313" key="1">
    <source>
        <dbReference type="EMBL" id="PIY89358.1"/>
    </source>
</evidence>
<proteinExistence type="predicted"/>
<sequence>MQISRKKLGQIGEKIAEDFLKRKGYKILDKNY</sequence>
<gene>
    <name evidence="1" type="ORF">COY73_01115</name>
</gene>